<evidence type="ECO:0000256" key="10">
    <source>
        <dbReference type="SAM" id="SignalP"/>
    </source>
</evidence>
<evidence type="ECO:0000256" key="5">
    <source>
        <dbReference type="ARBA" id="ARBA00022729"/>
    </source>
</evidence>
<dbReference type="EMBL" id="KN880560">
    <property type="protein sequence ID" value="KIY66262.1"/>
    <property type="molecule type" value="Genomic_DNA"/>
</dbReference>
<name>A0A0D7B705_9AGAR</name>
<evidence type="ECO:0000256" key="7">
    <source>
        <dbReference type="ARBA" id="ARBA00023277"/>
    </source>
</evidence>
<comment type="catalytic activity">
    <reaction evidence="9">
        <text>feruloyl-polysaccharide + H2O = ferulate + polysaccharide.</text>
        <dbReference type="EC" id="3.1.1.73"/>
    </reaction>
</comment>
<keyword evidence="6" id="KW-0378">Hydrolase</keyword>
<keyword evidence="3" id="KW-0964">Secreted</keyword>
<evidence type="ECO:0000313" key="12">
    <source>
        <dbReference type="Proteomes" id="UP000054007"/>
    </source>
</evidence>
<evidence type="ECO:0000256" key="4">
    <source>
        <dbReference type="ARBA" id="ARBA00022651"/>
    </source>
</evidence>
<dbReference type="Proteomes" id="UP000054007">
    <property type="component" value="Unassembled WGS sequence"/>
</dbReference>
<keyword evidence="4" id="KW-0858">Xylan degradation</keyword>
<evidence type="ECO:0000256" key="9">
    <source>
        <dbReference type="ARBA" id="ARBA00034075"/>
    </source>
</evidence>
<keyword evidence="7" id="KW-0119">Carbohydrate metabolism</keyword>
<reference evidence="11 12" key="1">
    <citation type="journal article" date="2015" name="Fungal Genet. Biol.">
        <title>Evolution of novel wood decay mechanisms in Agaricales revealed by the genome sequences of Fistulina hepatica and Cylindrobasidium torrendii.</title>
        <authorList>
            <person name="Floudas D."/>
            <person name="Held B.W."/>
            <person name="Riley R."/>
            <person name="Nagy L.G."/>
            <person name="Koehler G."/>
            <person name="Ransdell A.S."/>
            <person name="Younus H."/>
            <person name="Chow J."/>
            <person name="Chiniquy J."/>
            <person name="Lipzen A."/>
            <person name="Tritt A."/>
            <person name="Sun H."/>
            <person name="Haridas S."/>
            <person name="LaButti K."/>
            <person name="Ohm R.A."/>
            <person name="Kues U."/>
            <person name="Blanchette R.A."/>
            <person name="Grigoriev I.V."/>
            <person name="Minto R.E."/>
            <person name="Hibbett D.S."/>
        </authorList>
    </citation>
    <scope>NUCLEOTIDE SEQUENCE [LARGE SCALE GENOMIC DNA]</scope>
    <source>
        <strain evidence="11 12">FP15055 ss-10</strain>
    </source>
</reference>
<dbReference type="SUPFAM" id="SSF53474">
    <property type="entry name" value="alpha/beta-Hydrolases"/>
    <property type="match status" value="1"/>
</dbReference>
<keyword evidence="5 10" id="KW-0732">Signal</keyword>
<accession>A0A0D7B705</accession>
<evidence type="ECO:0000256" key="1">
    <source>
        <dbReference type="ARBA" id="ARBA00004613"/>
    </source>
</evidence>
<dbReference type="EC" id="3.1.1.73" evidence="2"/>
<dbReference type="InterPro" id="IPR029058">
    <property type="entry name" value="AB_hydrolase_fold"/>
</dbReference>
<protein>
    <recommendedName>
        <fullName evidence="2">feruloyl esterase</fullName>
        <ecNumber evidence="2">3.1.1.73</ecNumber>
    </recommendedName>
</protein>
<dbReference type="GO" id="GO:0045493">
    <property type="term" value="P:xylan catabolic process"/>
    <property type="evidence" value="ECO:0007669"/>
    <property type="project" value="UniProtKB-KW"/>
</dbReference>
<dbReference type="PANTHER" id="PTHR38050">
    <property type="match status" value="1"/>
</dbReference>
<dbReference type="InterPro" id="IPR043595">
    <property type="entry name" value="FaeB/C/D"/>
</dbReference>
<proteinExistence type="predicted"/>
<comment type="subcellular location">
    <subcellularLocation>
        <location evidence="1">Secreted</location>
    </subcellularLocation>
</comment>
<dbReference type="GO" id="GO:0005576">
    <property type="term" value="C:extracellular region"/>
    <property type="evidence" value="ECO:0007669"/>
    <property type="project" value="UniProtKB-SubCell"/>
</dbReference>
<feature type="chain" id="PRO_5002317134" description="feruloyl esterase" evidence="10">
    <location>
        <begin position="21"/>
        <end position="316"/>
    </location>
</feature>
<feature type="signal peptide" evidence="10">
    <location>
        <begin position="1"/>
        <end position="20"/>
    </location>
</feature>
<evidence type="ECO:0000256" key="6">
    <source>
        <dbReference type="ARBA" id="ARBA00022801"/>
    </source>
</evidence>
<gene>
    <name evidence="11" type="ORF">CYLTODRAFT_355278</name>
</gene>
<keyword evidence="12" id="KW-1185">Reference proteome</keyword>
<evidence type="ECO:0000256" key="3">
    <source>
        <dbReference type="ARBA" id="ARBA00022525"/>
    </source>
</evidence>
<evidence type="ECO:0000256" key="8">
    <source>
        <dbReference type="ARBA" id="ARBA00023326"/>
    </source>
</evidence>
<dbReference type="PANTHER" id="PTHR38050:SF2">
    <property type="entry name" value="FERULOYL ESTERASE C-RELATED"/>
    <property type="match status" value="1"/>
</dbReference>
<dbReference type="OrthoDB" id="424610at2759"/>
<dbReference type="Gene3D" id="3.40.50.1820">
    <property type="entry name" value="alpha/beta hydrolase"/>
    <property type="match status" value="1"/>
</dbReference>
<sequence length="316" mass="34153">MFWATFTLGLVALSASFVSAVDPYTGGDTSGCGTAHLFDGLPRYLSLDTGGTTRSYWIHLPSDYHPDQQYPVVFGFHGRGTNGEFFYQDTHLSMPRFSANKIMIYPDGLGRAWAGPEYAKASVEQDLQFVWDMLAHVRSKYCVDSARIYATGFSNGAGFLDTLACNATVGGEFAAFAPASGVYYTEPDGACEPARTPMPFLEMHGQADGAARYAGGRGTGGTLPQMSDWLALWADRNGCGDPTQEDSDGGNVHYISYDCKGDQGAGALQHWRVDDMAHVWPALHINLSQDGQGYGPAPISASILSMAFFDQFVRPA</sequence>
<evidence type="ECO:0000313" key="11">
    <source>
        <dbReference type="EMBL" id="KIY66262.1"/>
    </source>
</evidence>
<organism evidence="11 12">
    <name type="scientific">Cylindrobasidium torrendii FP15055 ss-10</name>
    <dbReference type="NCBI Taxonomy" id="1314674"/>
    <lineage>
        <taxon>Eukaryota</taxon>
        <taxon>Fungi</taxon>
        <taxon>Dikarya</taxon>
        <taxon>Basidiomycota</taxon>
        <taxon>Agaricomycotina</taxon>
        <taxon>Agaricomycetes</taxon>
        <taxon>Agaricomycetidae</taxon>
        <taxon>Agaricales</taxon>
        <taxon>Marasmiineae</taxon>
        <taxon>Physalacriaceae</taxon>
        <taxon>Cylindrobasidium</taxon>
    </lineage>
</organism>
<dbReference type="AlphaFoldDB" id="A0A0D7B705"/>
<dbReference type="GO" id="GO:0030600">
    <property type="term" value="F:feruloyl esterase activity"/>
    <property type="evidence" value="ECO:0007669"/>
    <property type="project" value="UniProtKB-EC"/>
</dbReference>
<keyword evidence="8" id="KW-0624">Polysaccharide degradation</keyword>
<dbReference type="STRING" id="1314674.A0A0D7B705"/>
<evidence type="ECO:0000256" key="2">
    <source>
        <dbReference type="ARBA" id="ARBA00013091"/>
    </source>
</evidence>